<evidence type="ECO:0000313" key="4">
    <source>
        <dbReference type="Proteomes" id="UP000031561"/>
    </source>
</evidence>
<dbReference type="AlphaFoldDB" id="A0ABD4T1Y3"/>
<sequence>MLTSRKLLALLYSLTLGLSLGVLACQRPQDASMAVEVPVQTTPQGMLAELQQADVIYLGERHDSTADHAAQLAIVQALHQQNPNLAIAMEMFQRPFQPVLDRYIAGEISEADLVAGTEYETRWGFPWELYAPILRFAQAQKIPVLALNAPREVVRKVARQGLESLQPEDWTYIPPQDQIDTSNAAYRQYVRQAFGGHGGHGTFNFDHFFTAQVIWDETMAANISQFRQANPDHTVVVLAGQGHVVYGYGIPDRVERRLGPQLQQKIVLLNPPLDAARQDKAIADVIWQSPDR</sequence>
<dbReference type="RefSeq" id="WP_250833283.1">
    <property type="nucleotide sequence ID" value="NZ_JTHE03000044.1"/>
</dbReference>
<dbReference type="CDD" id="cd14727">
    <property type="entry name" value="ChanN-like"/>
    <property type="match status" value="1"/>
</dbReference>
<comment type="caution">
    <text evidence="3">The sequence shown here is derived from an EMBL/GenBank/DDBJ whole genome shotgun (WGS) entry which is preliminary data.</text>
</comment>
<feature type="signal peptide" evidence="1">
    <location>
        <begin position="1"/>
        <end position="24"/>
    </location>
</feature>
<gene>
    <name evidence="3" type="ORF">QQ91_0007140</name>
</gene>
<keyword evidence="3" id="KW-0449">Lipoprotein</keyword>
<dbReference type="PROSITE" id="PS51257">
    <property type="entry name" value="PROKAR_LIPOPROTEIN"/>
    <property type="match status" value="1"/>
</dbReference>
<keyword evidence="1" id="KW-0732">Signal</keyword>
<feature type="chain" id="PRO_5044870652" evidence="1">
    <location>
        <begin position="25"/>
        <end position="292"/>
    </location>
</feature>
<feature type="domain" description="Haem-binding uptake Tiki superfamily ChaN" evidence="2">
    <location>
        <begin position="46"/>
        <end position="254"/>
    </location>
</feature>
<dbReference type="EMBL" id="JTHE03000044">
    <property type="protein sequence ID" value="MCM1982597.1"/>
    <property type="molecule type" value="Genomic_DNA"/>
</dbReference>
<dbReference type="Proteomes" id="UP000031561">
    <property type="component" value="Unassembled WGS sequence"/>
</dbReference>
<keyword evidence="4" id="KW-1185">Reference proteome</keyword>
<dbReference type="SUPFAM" id="SSF159501">
    <property type="entry name" value="EreA/ChaN-like"/>
    <property type="match status" value="1"/>
</dbReference>
<evidence type="ECO:0000256" key="1">
    <source>
        <dbReference type="SAM" id="SignalP"/>
    </source>
</evidence>
<evidence type="ECO:0000259" key="2">
    <source>
        <dbReference type="Pfam" id="PF04187"/>
    </source>
</evidence>
<reference evidence="3 4" key="1">
    <citation type="journal article" date="2015" name="Genome Announc.">
        <title>Draft Genome Sequence of Filamentous Marine Cyanobacterium Lyngbya confervoides Strain BDU141951.</title>
        <authorList>
            <person name="Chandrababunaidu M.M."/>
            <person name="Sen D."/>
            <person name="Tripathy S."/>
        </authorList>
    </citation>
    <scope>NUCLEOTIDE SEQUENCE [LARGE SCALE GENOMIC DNA]</scope>
    <source>
        <strain evidence="3 4">BDU141951</strain>
    </source>
</reference>
<name>A0ABD4T1Y3_9CYAN</name>
<protein>
    <submittedName>
        <fullName evidence="3">ChaN family lipoprotein</fullName>
    </submittedName>
</protein>
<organism evidence="3 4">
    <name type="scientific">Lyngbya confervoides BDU141951</name>
    <dbReference type="NCBI Taxonomy" id="1574623"/>
    <lineage>
        <taxon>Bacteria</taxon>
        <taxon>Bacillati</taxon>
        <taxon>Cyanobacteriota</taxon>
        <taxon>Cyanophyceae</taxon>
        <taxon>Oscillatoriophycideae</taxon>
        <taxon>Oscillatoriales</taxon>
        <taxon>Microcoleaceae</taxon>
        <taxon>Lyngbya</taxon>
    </lineage>
</organism>
<accession>A0ABD4T1Y3</accession>
<dbReference type="Pfam" id="PF04187">
    <property type="entry name" value="Cofac_haem_bdg"/>
    <property type="match status" value="1"/>
</dbReference>
<dbReference type="InterPro" id="IPR007314">
    <property type="entry name" value="Cofac_haem-bd_dom"/>
</dbReference>
<dbReference type="Gene3D" id="3.40.50.11550">
    <property type="match status" value="1"/>
</dbReference>
<evidence type="ECO:0000313" key="3">
    <source>
        <dbReference type="EMBL" id="MCM1982597.1"/>
    </source>
</evidence>
<proteinExistence type="predicted"/>